<protein>
    <submittedName>
        <fullName evidence="2">Uncharacterized protein</fullName>
    </submittedName>
</protein>
<evidence type="ECO:0000313" key="3">
    <source>
        <dbReference type="Proteomes" id="UP001176961"/>
    </source>
</evidence>
<evidence type="ECO:0000256" key="1">
    <source>
        <dbReference type="SAM" id="Phobius"/>
    </source>
</evidence>
<dbReference type="Proteomes" id="UP001176961">
    <property type="component" value="Unassembled WGS sequence"/>
</dbReference>
<keyword evidence="1" id="KW-0472">Membrane</keyword>
<dbReference type="EMBL" id="CATQJL010000001">
    <property type="protein sequence ID" value="CAJ0588039.1"/>
    <property type="molecule type" value="Genomic_DNA"/>
</dbReference>
<feature type="transmembrane region" description="Helical" evidence="1">
    <location>
        <begin position="28"/>
        <end position="53"/>
    </location>
</feature>
<keyword evidence="3" id="KW-1185">Reference proteome</keyword>
<sequence>MFDSPNINKFFEAGNQQSTLIASLVSYVVYNILLLIVTIWPAFATLSLGLYYGAIFYGIINRRRVLLVAGTIAQGIATLTLFGLFIYFMVEVCRSQTQIFNKYNVSKGYTIAMMIDTILTTAIHLLALYYCIKECRPKDESEEPPIAAMAINTELDYPQPLDIPHLQTKLCNRGVSGIREVHFPDYVGQPPVPHQNISDFITREHQLYGNDNLSTISNEDTANVNYTRGYKFYVNVDQGTLYEGLADGRMRAKLDYSGLK</sequence>
<comment type="caution">
    <text evidence="2">The sequence shown here is derived from an EMBL/GenBank/DDBJ whole genome shotgun (WGS) entry which is preliminary data.</text>
</comment>
<proteinExistence type="predicted"/>
<evidence type="ECO:0000313" key="2">
    <source>
        <dbReference type="EMBL" id="CAJ0588039.1"/>
    </source>
</evidence>
<feature type="transmembrane region" description="Helical" evidence="1">
    <location>
        <begin position="109"/>
        <end position="132"/>
    </location>
</feature>
<feature type="transmembrane region" description="Helical" evidence="1">
    <location>
        <begin position="65"/>
        <end position="89"/>
    </location>
</feature>
<gene>
    <name evidence="2" type="ORF">CYNAS_LOCUS22</name>
</gene>
<organism evidence="2 3">
    <name type="scientific">Cylicocyclus nassatus</name>
    <name type="common">Nematode worm</name>
    <dbReference type="NCBI Taxonomy" id="53992"/>
    <lineage>
        <taxon>Eukaryota</taxon>
        <taxon>Metazoa</taxon>
        <taxon>Ecdysozoa</taxon>
        <taxon>Nematoda</taxon>
        <taxon>Chromadorea</taxon>
        <taxon>Rhabditida</taxon>
        <taxon>Rhabditina</taxon>
        <taxon>Rhabditomorpha</taxon>
        <taxon>Strongyloidea</taxon>
        <taxon>Strongylidae</taxon>
        <taxon>Cylicocyclus</taxon>
    </lineage>
</organism>
<reference evidence="2" key="1">
    <citation type="submission" date="2023-07" db="EMBL/GenBank/DDBJ databases">
        <authorList>
            <consortium name="CYATHOMIX"/>
        </authorList>
    </citation>
    <scope>NUCLEOTIDE SEQUENCE</scope>
    <source>
        <strain evidence="2">N/A</strain>
    </source>
</reference>
<keyword evidence="1" id="KW-1133">Transmembrane helix</keyword>
<accession>A0AA36GDA2</accession>
<keyword evidence="1" id="KW-0812">Transmembrane</keyword>
<dbReference type="AlphaFoldDB" id="A0AA36GDA2"/>
<name>A0AA36GDA2_CYLNA</name>